<dbReference type="AlphaFoldDB" id="A0A8M1KQ48"/>
<feature type="region of interest" description="Disordered" evidence="2">
    <location>
        <begin position="1143"/>
        <end position="1168"/>
    </location>
</feature>
<sequence>MEYASPADMLFRRYYDKLCSLTPSDHSSFKTELNFLLDELISENYSNNVTRDNIRPEDVCRLLLKASQLVPFSQEHLVLKLCQLVNLLLNQLQFSMDGHTLNCLVTYYVQALQTCSVWTHADILLALSSLVCGNGPSCQQHLPNLLGPNGILVICSAPSQPDMELRSAAIHCMANFCLGAPGQPYLEEPYREIYFRTFLQTLQTPKAPRVEELVFSTLLQSALKGMQCFLNGVKWKPGHGDDLGFLLAVLKKLMFYGLPGMIVEMPKILYPAPLPQYDDVSVAKVSEETVPAKPGGNKKKKPRGNVKKAEFEGKRVEKEESAKDQKELELRQGGGRNPREMMGNWSQKPSQLLAGGTALFHPSWRSSESEYSDTEGGANAKLRLYQMRIRQGSLHCFLSLVKCVDKRVMFGYWSAFIPDTPPIGGPPCLTLLTVALKDPSPKVRAGSLQVLSALLEGSRLFLSSAEDTSAPRQAFTSFSAALASSLRELHRSLLLALMAESSSQTLTQVIKCMAHLVCNTPYHRLRPGLLSPIWKQIQQYVRHRDVNVRVSSLTLLGALVSAQAPLPEVQLLLQQPVTMSGDVGCTREEHMSQNWRQQCTLEDGEEGICWLLGLCVSLVTQPREGSHSDSETIPHLSPNLLEPSPVRLEALQVLAHLVKGYFCLTQGWLLELCQVSACCLREQDPSVQLHGTKLLEELGTAIIQQYRTEERTAENIKHVPLCKVIQFWSEVLSGPLTTALQNEQHPTLQTSACDTLSSILPQAFRKLPEKTQMLCMTMLLGLTYSENSLVKAASVRALGVYILFPGLSEDVMFMMDSANVILTALEDHSPNVRAKAAWSLGNLTDAIIVNISRESVAIDFQKELSGGLLLKLVKSSIQASKDKDRVKSNAVRALGNLLHLVQPQQLEQPGFEELLGQAMCALVDTVKGDATMKVRWNACYALGNAFKNTALPLGTASWSAEAYSALSCAVVSCKNFKVRIKSAAALSTPSSRAQYGNSCQFAQVWIAITKALENSKEGVDFLEYRYHTSLCAQLCQSLLHLLSLCQPQDLGTIQGTVTGSFGSGLMGFLVNYLVDVDVSREGKGNEEENGQNSIQSQDRMKEMTDALGALRKLANEKEGCSAGADIVIDFFEGVVTNHKQIKPLGPLSVPHSSQDQTDQTTEATNCPS</sequence>
<dbReference type="PANTHER" id="PTHR13366:SF0">
    <property type="entry name" value="HEAT REPEAT-CONTAINING PROTEIN 6"/>
    <property type="match status" value="1"/>
</dbReference>
<keyword evidence="4" id="KW-1185">Reference proteome</keyword>
<gene>
    <name evidence="5" type="primary">heatr6</name>
</gene>
<feature type="domain" description="DUF4042" evidence="3">
    <location>
        <begin position="388"/>
        <end position="569"/>
    </location>
</feature>
<dbReference type="InterPro" id="IPR052107">
    <property type="entry name" value="HEAT6"/>
</dbReference>
<organism evidence="4 5">
    <name type="scientific">Clupea harengus</name>
    <name type="common">Atlantic herring</name>
    <dbReference type="NCBI Taxonomy" id="7950"/>
    <lineage>
        <taxon>Eukaryota</taxon>
        <taxon>Metazoa</taxon>
        <taxon>Chordata</taxon>
        <taxon>Craniata</taxon>
        <taxon>Vertebrata</taxon>
        <taxon>Euteleostomi</taxon>
        <taxon>Actinopterygii</taxon>
        <taxon>Neopterygii</taxon>
        <taxon>Teleostei</taxon>
        <taxon>Clupei</taxon>
        <taxon>Clupeiformes</taxon>
        <taxon>Clupeoidei</taxon>
        <taxon>Clupeidae</taxon>
        <taxon>Clupea</taxon>
    </lineage>
</organism>
<dbReference type="CTD" id="63897"/>
<name>A0A8M1KQ48_CLUHA</name>
<feature type="region of interest" description="Disordered" evidence="2">
    <location>
        <begin position="287"/>
        <end position="345"/>
    </location>
</feature>
<evidence type="ECO:0000256" key="2">
    <source>
        <dbReference type="SAM" id="MobiDB-lite"/>
    </source>
</evidence>
<evidence type="ECO:0000259" key="3">
    <source>
        <dbReference type="Pfam" id="PF13251"/>
    </source>
</evidence>
<evidence type="ECO:0000256" key="1">
    <source>
        <dbReference type="ARBA" id="ARBA00022737"/>
    </source>
</evidence>
<protein>
    <submittedName>
        <fullName evidence="5">HEAT repeat-containing protein 6</fullName>
    </submittedName>
</protein>
<proteinExistence type="predicted"/>
<dbReference type="InterPro" id="IPR025283">
    <property type="entry name" value="DUF4042"/>
</dbReference>
<dbReference type="InterPro" id="IPR000357">
    <property type="entry name" value="HEAT"/>
</dbReference>
<dbReference type="OrthoDB" id="66533at2759"/>
<dbReference type="Pfam" id="PF13251">
    <property type="entry name" value="DUF4042"/>
    <property type="match status" value="1"/>
</dbReference>
<dbReference type="PANTHER" id="PTHR13366">
    <property type="entry name" value="MALARIA ANTIGEN-RELATED"/>
    <property type="match status" value="1"/>
</dbReference>
<dbReference type="Pfam" id="PF02985">
    <property type="entry name" value="HEAT"/>
    <property type="match status" value="1"/>
</dbReference>
<dbReference type="KEGG" id="char:105906564"/>
<dbReference type="GeneID" id="105906564"/>
<evidence type="ECO:0000313" key="5">
    <source>
        <dbReference type="RefSeq" id="XP_042564740.1"/>
    </source>
</evidence>
<feature type="compositionally biased region" description="Basic and acidic residues" evidence="2">
    <location>
        <begin position="307"/>
        <end position="330"/>
    </location>
</feature>
<evidence type="ECO:0000313" key="4">
    <source>
        <dbReference type="Proteomes" id="UP000515152"/>
    </source>
</evidence>
<reference evidence="5" key="1">
    <citation type="submission" date="2025-08" db="UniProtKB">
        <authorList>
            <consortium name="RefSeq"/>
        </authorList>
    </citation>
    <scope>IDENTIFICATION</scope>
</reference>
<feature type="compositionally biased region" description="Polar residues" evidence="2">
    <location>
        <begin position="1150"/>
        <end position="1168"/>
    </location>
</feature>
<keyword evidence="1" id="KW-0677">Repeat</keyword>
<dbReference type="Proteomes" id="UP000515152">
    <property type="component" value="Chromosome 10"/>
</dbReference>
<feature type="compositionally biased region" description="Basic residues" evidence="2">
    <location>
        <begin position="296"/>
        <end position="306"/>
    </location>
</feature>
<accession>A0A8M1KQ48</accession>
<dbReference type="RefSeq" id="XP_042564740.1">
    <property type="nucleotide sequence ID" value="XM_042708806.1"/>
</dbReference>